<name>A0ABN5GQR4_9RHOB</name>
<reference evidence="1 2" key="1">
    <citation type="journal article" date="2017" name="Genome Biol. Evol.">
        <title>Trajectories and Drivers of Genome Evolution in Surface-Associated Marine Phaeobacter.</title>
        <authorList>
            <person name="Freese H.M."/>
            <person name="Sikorski J."/>
            <person name="Bunk B."/>
            <person name="Scheuner C."/>
            <person name="Meier-Kolthoff J.P."/>
            <person name="Sproer C."/>
            <person name="Gram L."/>
            <person name="Overmann J."/>
        </authorList>
    </citation>
    <scope>NUCLEOTIDE SEQUENCE [LARGE SCALE GENOMIC DNA]</scope>
    <source>
        <strain evidence="1 2">P66</strain>
    </source>
</reference>
<accession>A0ABN5GQR4</accession>
<dbReference type="Proteomes" id="UP000236536">
    <property type="component" value="Chromosome"/>
</dbReference>
<dbReference type="EMBL" id="CP010705">
    <property type="protein sequence ID" value="AUQ95949.1"/>
    <property type="molecule type" value="Genomic_DNA"/>
</dbReference>
<proteinExistence type="predicted"/>
<evidence type="ECO:0000313" key="1">
    <source>
        <dbReference type="EMBL" id="AUQ95949.1"/>
    </source>
</evidence>
<protein>
    <recommendedName>
        <fullName evidence="3">Major tropism determinant N-terminal domain-containing protein</fullName>
    </recommendedName>
</protein>
<sequence length="699" mass="73011">MGTIWIKEMTGGLDTRRLPETTPGGVLIKAQDGHITRGGEFEQRAAFVSEYQLPEGTHGLAYDRGGLVVFGTDNPPAGLPVGVAYQRLQNPDDSSTQIDRVLSHDLYDKKLYVSVLYVDGSVHHFYDGTVVDDWYDGRARAQFSVLGGAADPAQAAASTFRVTGGSIGGSGSVDNVAANGVSITANAVAHTGDNAATAAAIAAEITSAASTPEYTATSDGDEVTVYAPPGVAGNGRTLSLAISGDFAHTAPSLFLGGSDEATSELTALTINGVAAITAPVEWQGTPESTAIAIAAAINDAVSGPEYEATASGTEVNVIADAAGAAQNGHSVDLVIGNGLVVSPSSGLEMAGGADSDAFTPGPFVKTVSTKMYAVADGLLHFSGIQLPTQWTTDAIGAGFINQTVEDSKADDLKALARYQGQLAVFAKDVTLIWYIDPDPTLNNLSQILAETGTKHPKSVTQFGDSDVFYLDASGLRSLRARDSSNAAATTDIGVPIDGLVTAKARDLVGQEHLVCGLINPLDKRFWLVMRDEIFVFSFYENAKVSAWSTYKTSTTAEGEASVPFDVDTAVVFAGRPHLRARNTIYVYGGVGDSIAYDATEAEGWLPYLDANKPTAAKNWDGIDVALSGLWEISVAAEPTEIEAASVVARCSETTFNAGRLPYSHSSSHASLRFKSKGAGEGPAVFSAAVIHYKGDDDEN</sequence>
<evidence type="ECO:0000313" key="2">
    <source>
        <dbReference type="Proteomes" id="UP000236536"/>
    </source>
</evidence>
<keyword evidence="2" id="KW-1185">Reference proteome</keyword>
<reference evidence="1 2" key="2">
    <citation type="journal article" date="2017" name="Int. J. Syst. Evol. Microbiol.">
        <title>Adaptation of Surface-Associated Bacteria to the Open Ocean: A Genomically Distinct Subpopulation of Phaeobacter gallaeciensis Colonizes Pacific Mesozooplankton.</title>
        <authorList>
            <person name="Freese H.M."/>
            <person name="Methner A."/>
            <person name="Overmann J."/>
        </authorList>
    </citation>
    <scope>NUCLEOTIDE SEQUENCE [LARGE SCALE GENOMIC DNA]</scope>
    <source>
        <strain evidence="1 2">P66</strain>
    </source>
</reference>
<gene>
    <name evidence="1" type="ORF">PhaeoP66_03207</name>
</gene>
<dbReference type="RefSeq" id="WP_102874965.1">
    <property type="nucleotide sequence ID" value="NZ_CP010705.1"/>
</dbReference>
<evidence type="ECO:0008006" key="3">
    <source>
        <dbReference type="Google" id="ProtNLM"/>
    </source>
</evidence>
<organism evidence="1 2">
    <name type="scientific">Phaeobacter inhibens</name>
    <dbReference type="NCBI Taxonomy" id="221822"/>
    <lineage>
        <taxon>Bacteria</taxon>
        <taxon>Pseudomonadati</taxon>
        <taxon>Pseudomonadota</taxon>
        <taxon>Alphaproteobacteria</taxon>
        <taxon>Rhodobacterales</taxon>
        <taxon>Roseobacteraceae</taxon>
        <taxon>Phaeobacter</taxon>
    </lineage>
</organism>